<sequence>MSQHRTARRLAGLGGAAGATALLLALTACSTPGAGAADTPGVTDDTVTVGTHHPLTGPAAAGYSTISAATKAYFDYVNDQGGINGRTIEYLVKDDGYNPANTQTVVRELVQEDEVFAILNGLGTPTHSAVLDYLDQNAVPDLFVASGSTSWNDPETYPMTFAFNVDYVVEGAVLAQYAADEHPGAKVCVLGQDDDFGEEFLEGVELALGVGGVAEVQEYSVSNQDVSAQIGAMQAAGCEINMLATVNGFSALAIGTAAKLGWFPMWFSSSSGGDYPTLAGFLGEAAPQLLQGFVSANYLPFGPDGEWVELFRQINDDYNGGADFDGNTVYGMSVGYLFAEALAAAGDDPTREALVAALESGDLAGNGILPLGFSKTSHAAWNGAGITIVDAGVQDFVDAAYEVEGGEVSAVDPAPVPLENAGVPAA</sequence>
<dbReference type="RefSeq" id="WP_210901491.1">
    <property type="nucleotide sequence ID" value="NZ_CP071696.1"/>
</dbReference>
<dbReference type="PANTHER" id="PTHR47235">
    <property type="entry name" value="BLR6548 PROTEIN"/>
    <property type="match status" value="1"/>
</dbReference>
<dbReference type="InterPro" id="IPR028082">
    <property type="entry name" value="Peripla_BP_I"/>
</dbReference>
<proteinExistence type="inferred from homology"/>
<dbReference type="AlphaFoldDB" id="A0A975FQJ5"/>
<dbReference type="InterPro" id="IPR028081">
    <property type="entry name" value="Leu-bd"/>
</dbReference>
<dbReference type="PANTHER" id="PTHR47235:SF1">
    <property type="entry name" value="BLR6548 PROTEIN"/>
    <property type="match status" value="1"/>
</dbReference>
<protein>
    <submittedName>
        <fullName evidence="5">ABC transporter substrate-binding protein</fullName>
    </submittedName>
</protein>
<evidence type="ECO:0000259" key="4">
    <source>
        <dbReference type="Pfam" id="PF13458"/>
    </source>
</evidence>
<feature type="chain" id="PRO_5037125113" evidence="3">
    <location>
        <begin position="37"/>
        <end position="426"/>
    </location>
</feature>
<dbReference type="PROSITE" id="PS51318">
    <property type="entry name" value="TAT"/>
    <property type="match status" value="1"/>
</dbReference>
<dbReference type="Proteomes" id="UP000671914">
    <property type="component" value="Chromosome"/>
</dbReference>
<evidence type="ECO:0000313" key="6">
    <source>
        <dbReference type="Proteomes" id="UP000671914"/>
    </source>
</evidence>
<feature type="domain" description="Leucine-binding protein" evidence="4">
    <location>
        <begin position="46"/>
        <end position="390"/>
    </location>
</feature>
<dbReference type="Pfam" id="PF13458">
    <property type="entry name" value="Peripla_BP_6"/>
    <property type="match status" value="1"/>
</dbReference>
<keyword evidence="6" id="KW-1185">Reference proteome</keyword>
<evidence type="ECO:0000256" key="2">
    <source>
        <dbReference type="ARBA" id="ARBA00022729"/>
    </source>
</evidence>
<dbReference type="Gene3D" id="3.40.50.2300">
    <property type="match status" value="2"/>
</dbReference>
<accession>A0A975FQJ5</accession>
<evidence type="ECO:0000256" key="1">
    <source>
        <dbReference type="ARBA" id="ARBA00010062"/>
    </source>
</evidence>
<dbReference type="EMBL" id="CP071696">
    <property type="protein sequence ID" value="QTX05987.1"/>
    <property type="molecule type" value="Genomic_DNA"/>
</dbReference>
<evidence type="ECO:0000256" key="3">
    <source>
        <dbReference type="SAM" id="SignalP"/>
    </source>
</evidence>
<dbReference type="KEGG" id="aarc:G127AT_07350"/>
<evidence type="ECO:0000313" key="5">
    <source>
        <dbReference type="EMBL" id="QTX05987.1"/>
    </source>
</evidence>
<gene>
    <name evidence="5" type="ORF">G127AT_07350</name>
</gene>
<reference evidence="5" key="1">
    <citation type="submission" date="2021-03" db="EMBL/GenBank/DDBJ databases">
        <title>Agromyces archimandritus sp. nov., isolated from the cockroach Archimandrita tessellata.</title>
        <authorList>
            <person name="Guzman J."/>
            <person name="Ortuzar M."/>
            <person name="Poehlein A."/>
            <person name="Daniel R."/>
            <person name="Trujillo M."/>
            <person name="Vilcinskas A."/>
        </authorList>
    </citation>
    <scope>NUCLEOTIDE SEQUENCE</scope>
    <source>
        <strain evidence="5">G127AT</strain>
    </source>
</reference>
<organism evidence="5 6">
    <name type="scientific">Agromyces archimandritae</name>
    <dbReference type="NCBI Taxonomy" id="2781962"/>
    <lineage>
        <taxon>Bacteria</taxon>
        <taxon>Bacillati</taxon>
        <taxon>Actinomycetota</taxon>
        <taxon>Actinomycetes</taxon>
        <taxon>Micrococcales</taxon>
        <taxon>Microbacteriaceae</taxon>
        <taxon>Agromyces</taxon>
    </lineage>
</organism>
<name>A0A975FQJ5_9MICO</name>
<comment type="similarity">
    <text evidence="1">Belongs to the leucine-binding protein family.</text>
</comment>
<dbReference type="InterPro" id="IPR006311">
    <property type="entry name" value="TAT_signal"/>
</dbReference>
<dbReference type="PROSITE" id="PS51257">
    <property type="entry name" value="PROKAR_LIPOPROTEIN"/>
    <property type="match status" value="1"/>
</dbReference>
<dbReference type="CDD" id="cd06343">
    <property type="entry name" value="PBP1_ABC_ligand_binding-like"/>
    <property type="match status" value="1"/>
</dbReference>
<feature type="signal peptide" evidence="3">
    <location>
        <begin position="1"/>
        <end position="36"/>
    </location>
</feature>
<keyword evidence="2 3" id="KW-0732">Signal</keyword>
<dbReference type="SUPFAM" id="SSF53822">
    <property type="entry name" value="Periplasmic binding protein-like I"/>
    <property type="match status" value="1"/>
</dbReference>